<reference evidence="3" key="1">
    <citation type="journal article" date="2010" name="Nat. Biotechnol.">
        <title>Draft genome sequence of the oilseed species Ricinus communis.</title>
        <authorList>
            <person name="Chan A.P."/>
            <person name="Crabtree J."/>
            <person name="Zhao Q."/>
            <person name="Lorenzi H."/>
            <person name="Orvis J."/>
            <person name="Puiu D."/>
            <person name="Melake-Berhan A."/>
            <person name="Jones K.M."/>
            <person name="Redman J."/>
            <person name="Chen G."/>
            <person name="Cahoon E.B."/>
            <person name="Gedil M."/>
            <person name="Stanke M."/>
            <person name="Haas B.J."/>
            <person name="Wortman J.R."/>
            <person name="Fraser-Liggett C.M."/>
            <person name="Ravel J."/>
            <person name="Rabinowicz P.D."/>
        </authorList>
    </citation>
    <scope>NUCLEOTIDE SEQUENCE [LARGE SCALE GENOMIC DNA]</scope>
    <source>
        <strain evidence="3">cv. Hale</strain>
    </source>
</reference>
<feature type="region of interest" description="Disordered" evidence="1">
    <location>
        <begin position="132"/>
        <end position="153"/>
    </location>
</feature>
<dbReference type="InParanoid" id="B9RMX5"/>
<organism evidence="2 3">
    <name type="scientific">Ricinus communis</name>
    <name type="common">Castor bean</name>
    <dbReference type="NCBI Taxonomy" id="3988"/>
    <lineage>
        <taxon>Eukaryota</taxon>
        <taxon>Viridiplantae</taxon>
        <taxon>Streptophyta</taxon>
        <taxon>Embryophyta</taxon>
        <taxon>Tracheophyta</taxon>
        <taxon>Spermatophyta</taxon>
        <taxon>Magnoliopsida</taxon>
        <taxon>eudicotyledons</taxon>
        <taxon>Gunneridae</taxon>
        <taxon>Pentapetalae</taxon>
        <taxon>rosids</taxon>
        <taxon>fabids</taxon>
        <taxon>Malpighiales</taxon>
        <taxon>Euphorbiaceae</taxon>
        <taxon>Acalyphoideae</taxon>
        <taxon>Acalypheae</taxon>
        <taxon>Ricinus</taxon>
    </lineage>
</organism>
<accession>B9RMX5</accession>
<evidence type="ECO:0000313" key="3">
    <source>
        <dbReference type="Proteomes" id="UP000008311"/>
    </source>
</evidence>
<feature type="compositionally biased region" description="Polar residues" evidence="1">
    <location>
        <begin position="132"/>
        <end position="149"/>
    </location>
</feature>
<evidence type="ECO:0000313" key="2">
    <source>
        <dbReference type="EMBL" id="EEF47098.1"/>
    </source>
</evidence>
<keyword evidence="3" id="KW-1185">Reference proteome</keyword>
<dbReference type="EMBL" id="EQ973790">
    <property type="protein sequence ID" value="EEF47098.1"/>
    <property type="molecule type" value="Genomic_DNA"/>
</dbReference>
<proteinExistence type="predicted"/>
<protein>
    <submittedName>
        <fullName evidence="2">Uncharacterized protein</fullName>
    </submittedName>
</protein>
<name>B9RMX5_RICCO</name>
<dbReference type="AlphaFoldDB" id="B9RMX5"/>
<sequence>MSQDLDSLVSEQLDLGETIAAMAKKKATVNDGSGLQSMEEQMKILDQRSEEFCKEVFVHLEMQNQQFHAQKEAQEMAQTSRQALQQQMAQMMEMLQTLSTSTAPKVHQSIPISVPPVPVAAEGRQRHINLGSANIETQTKTHHGSTNNDSRGDRADIWYQGWQAQTRSSDWGKFSEELCRRFGELAVEDVVEEFNKLKQKNSVLEYQEKFEELKSLMLKYHPWLDEHYFVSSFISGLGKELRPLQLNVLTGVEAEEEEVKEGDERVIESENVEDSIEISLHAIEGIEAANSLKIRGEVNGKQIMVWLIVEAPIVLWMLKWLKT</sequence>
<dbReference type="Proteomes" id="UP000008311">
    <property type="component" value="Unassembled WGS sequence"/>
</dbReference>
<gene>
    <name evidence="2" type="ORF">RCOM_1341360</name>
</gene>
<evidence type="ECO:0000256" key="1">
    <source>
        <dbReference type="SAM" id="MobiDB-lite"/>
    </source>
</evidence>
<dbReference type="eggNOG" id="ENOG502SVYT">
    <property type="taxonomic scope" value="Eukaryota"/>
</dbReference>